<evidence type="ECO:0000313" key="1">
    <source>
        <dbReference type="EMBL" id="MDP0972027.1"/>
    </source>
</evidence>
<reference evidence="1" key="1">
    <citation type="submission" date="2023-07" db="EMBL/GenBank/DDBJ databases">
        <authorList>
            <person name="Peng Z."/>
        </authorList>
    </citation>
    <scope>NUCLEOTIDE SEQUENCE</scope>
    <source>
        <strain evidence="1">KP219</strain>
    </source>
</reference>
<feature type="non-terminal residue" evidence="1">
    <location>
        <position position="1"/>
    </location>
</feature>
<sequence length="77" mass="7891">VALKNSSYGRYVVNGRLSLGGTLKLGSWMGFVAQAGESFSLLSWGSVSGSFDSIDTSGLMLAQGTALDASRLAIDGS</sequence>
<organism evidence="1 2">
    <name type="scientific">Klebsiella pneumoniae</name>
    <dbReference type="NCBI Taxonomy" id="573"/>
    <lineage>
        <taxon>Bacteria</taxon>
        <taxon>Pseudomonadati</taxon>
        <taxon>Pseudomonadota</taxon>
        <taxon>Gammaproteobacteria</taxon>
        <taxon>Enterobacterales</taxon>
        <taxon>Enterobacteriaceae</taxon>
        <taxon>Klebsiella/Raoultella group</taxon>
        <taxon>Klebsiella</taxon>
        <taxon>Klebsiella pneumoniae complex</taxon>
    </lineage>
</organism>
<proteinExistence type="predicted"/>
<evidence type="ECO:0000313" key="2">
    <source>
        <dbReference type="Proteomes" id="UP001244490"/>
    </source>
</evidence>
<gene>
    <name evidence="1" type="ORF">Q6294_34415</name>
</gene>
<dbReference type="EMBL" id="JAUUIA010001569">
    <property type="protein sequence ID" value="MDP0972027.1"/>
    <property type="molecule type" value="Genomic_DNA"/>
</dbReference>
<dbReference type="Proteomes" id="UP001244490">
    <property type="component" value="Unassembled WGS sequence"/>
</dbReference>
<name>A0AAW8ASG5_KLEPN</name>
<feature type="non-terminal residue" evidence="1">
    <location>
        <position position="77"/>
    </location>
</feature>
<protein>
    <submittedName>
        <fullName evidence="1">Uncharacterized protein</fullName>
    </submittedName>
</protein>
<comment type="caution">
    <text evidence="1">The sequence shown here is derived from an EMBL/GenBank/DDBJ whole genome shotgun (WGS) entry which is preliminary data.</text>
</comment>
<accession>A0AAW8ASG5</accession>
<dbReference type="RefSeq" id="WP_305202946.1">
    <property type="nucleotide sequence ID" value="NZ_JAUUIA010001569.1"/>
</dbReference>
<dbReference type="AlphaFoldDB" id="A0AAW8ASG5"/>